<accession>A0A5A8F2C6</accession>
<proteinExistence type="predicted"/>
<keyword evidence="3" id="KW-1185">Reference proteome</keyword>
<dbReference type="Pfam" id="PF12728">
    <property type="entry name" value="HTH_17"/>
    <property type="match status" value="1"/>
</dbReference>
<evidence type="ECO:0000313" key="2">
    <source>
        <dbReference type="EMBL" id="KAA0257518.1"/>
    </source>
</evidence>
<sequence>MQNVKWINYGGNLICDMKTASKLLLLREKTIYNLVSKGDLRVFKVGRKNFFTKEEIERYQRQRVILK</sequence>
<reference evidence="2 3" key="1">
    <citation type="submission" date="2019-06" db="EMBL/GenBank/DDBJ databases">
        <title>Genomic insights into carbon and energy metabolism of Deferribacter autotrophicus revealed new metabolic traits in the phylum Deferribacteres.</title>
        <authorList>
            <person name="Slobodkin A.I."/>
            <person name="Slobodkina G.B."/>
            <person name="Allioux M."/>
            <person name="Alain K."/>
            <person name="Jebbar M."/>
            <person name="Shadrin V."/>
            <person name="Kublanov I.V."/>
            <person name="Toshchakov S.V."/>
            <person name="Bonch-Osmolovskaya E.A."/>
        </authorList>
    </citation>
    <scope>NUCLEOTIDE SEQUENCE [LARGE SCALE GENOMIC DNA]</scope>
    <source>
        <strain evidence="2 3">SL50</strain>
    </source>
</reference>
<dbReference type="InterPro" id="IPR041657">
    <property type="entry name" value="HTH_17"/>
</dbReference>
<dbReference type="EMBL" id="VFJB01000007">
    <property type="protein sequence ID" value="KAA0257518.1"/>
    <property type="molecule type" value="Genomic_DNA"/>
</dbReference>
<name>A0A5A8F2C6_9BACT</name>
<comment type="caution">
    <text evidence="2">The sequence shown here is derived from an EMBL/GenBank/DDBJ whole genome shotgun (WGS) entry which is preliminary data.</text>
</comment>
<protein>
    <submittedName>
        <fullName evidence="2">Helix-turn-helix domain-containing protein</fullName>
    </submittedName>
</protein>
<evidence type="ECO:0000259" key="1">
    <source>
        <dbReference type="Pfam" id="PF12728"/>
    </source>
</evidence>
<dbReference type="Proteomes" id="UP000322876">
    <property type="component" value="Unassembled WGS sequence"/>
</dbReference>
<gene>
    <name evidence="2" type="ORF">FHQ18_09250</name>
</gene>
<organism evidence="2 3">
    <name type="scientific">Deferribacter autotrophicus</name>
    <dbReference type="NCBI Taxonomy" id="500465"/>
    <lineage>
        <taxon>Bacteria</taxon>
        <taxon>Pseudomonadati</taxon>
        <taxon>Deferribacterota</taxon>
        <taxon>Deferribacteres</taxon>
        <taxon>Deferribacterales</taxon>
        <taxon>Deferribacteraceae</taxon>
        <taxon>Deferribacter</taxon>
    </lineage>
</organism>
<feature type="domain" description="Helix-turn-helix" evidence="1">
    <location>
        <begin position="19"/>
        <end position="63"/>
    </location>
</feature>
<dbReference type="AlphaFoldDB" id="A0A5A8F2C6"/>
<dbReference type="OrthoDB" id="9805928at2"/>
<evidence type="ECO:0000313" key="3">
    <source>
        <dbReference type="Proteomes" id="UP000322876"/>
    </source>
</evidence>